<dbReference type="OrthoDB" id="73612at2759"/>
<dbReference type="PANTHER" id="PTHR13377:SF3">
    <property type="entry name" value="TRANSMEMBRANE PROTEIN 115"/>
    <property type="match status" value="1"/>
</dbReference>
<dbReference type="GeneID" id="36286877"/>
<dbReference type="eggNOG" id="KOG2890">
    <property type="taxonomic scope" value="Eukaryota"/>
</dbReference>
<dbReference type="InterPro" id="IPR035952">
    <property type="entry name" value="Rhomboid-like_sf"/>
</dbReference>
<sequence>MAIRLNLPPITRGLLLLLIFQSLLSAAVHFQSPAEDLVIPYITLIPSMSLIYPWTLVTSTFVETNILSLAISVLTIWHGGRYLERAWTSREFAKFVAMVALVPNVYTFSTLVVMYAITGDVTWSLTPISGTTALQVALLTGLSQLLPTHTITLFRGILSLRLPRLPLLHLLLVTLLALLPIYTVAAPLLSLSGFLTAWAHLRFLRLPLPDLDSPGPLRGDASDAFALAQFFPEPARPAVEAAGDVLAKLGLAPKTPVVVASAGSNQGGGGGGGRGGGRAENERRRALALKELDLRLQAATAARAGKTGEASGVKQPEVGEVMKAPEGGGQA</sequence>
<evidence type="ECO:0000256" key="7">
    <source>
        <dbReference type="SAM" id="SignalP"/>
    </source>
</evidence>
<evidence type="ECO:0000256" key="1">
    <source>
        <dbReference type="ARBA" id="ARBA00004141"/>
    </source>
</evidence>
<keyword evidence="3 6" id="KW-1133">Transmembrane helix</keyword>
<dbReference type="EMBL" id="KV441393">
    <property type="protein sequence ID" value="OAF59586.1"/>
    <property type="molecule type" value="Genomic_DNA"/>
</dbReference>
<keyword evidence="7" id="KW-0732">Signal</keyword>
<gene>
    <name evidence="8" type="ORF">VC83_03803</name>
</gene>
<evidence type="ECO:0000256" key="5">
    <source>
        <dbReference type="SAM" id="MobiDB-lite"/>
    </source>
</evidence>
<feature type="transmembrane region" description="Helical" evidence="6">
    <location>
        <begin position="95"/>
        <end position="117"/>
    </location>
</feature>
<evidence type="ECO:0000256" key="3">
    <source>
        <dbReference type="ARBA" id="ARBA00022989"/>
    </source>
</evidence>
<dbReference type="RefSeq" id="XP_024324869.1">
    <property type="nucleotide sequence ID" value="XM_024467445.1"/>
</dbReference>
<dbReference type="Proteomes" id="UP000077154">
    <property type="component" value="Unassembled WGS sequence"/>
</dbReference>
<evidence type="ECO:0000313" key="8">
    <source>
        <dbReference type="EMBL" id="OAF59586.1"/>
    </source>
</evidence>
<dbReference type="InterPro" id="IPR013861">
    <property type="entry name" value="TMEM115/Pdh1/Rbl19"/>
</dbReference>
<keyword evidence="2 6" id="KW-0812">Transmembrane</keyword>
<feature type="transmembrane region" description="Helical" evidence="6">
    <location>
        <begin position="54"/>
        <end position="74"/>
    </location>
</feature>
<protein>
    <recommendedName>
        <fullName evidence="9">Rhomboid protease</fullName>
    </recommendedName>
</protein>
<reference evidence="8" key="1">
    <citation type="submission" date="2016-03" db="EMBL/GenBank/DDBJ databases">
        <title>Updated assembly of Pseudogymnoascus destructans, the fungus causing white-nose syndrome of bats.</title>
        <authorList>
            <person name="Palmer J.M."/>
            <person name="Drees K.P."/>
            <person name="Foster J.T."/>
            <person name="Lindner D.L."/>
        </authorList>
    </citation>
    <scope>NUCLEOTIDE SEQUENCE [LARGE SCALE GENOMIC DNA]</scope>
    <source>
        <strain evidence="8">20631-21</strain>
    </source>
</reference>
<dbReference type="GO" id="GO:0005794">
    <property type="term" value="C:Golgi apparatus"/>
    <property type="evidence" value="ECO:0007669"/>
    <property type="project" value="TreeGrafter"/>
</dbReference>
<feature type="transmembrane region" description="Helical" evidence="6">
    <location>
        <begin position="170"/>
        <end position="199"/>
    </location>
</feature>
<evidence type="ECO:0008006" key="9">
    <source>
        <dbReference type="Google" id="ProtNLM"/>
    </source>
</evidence>
<comment type="subcellular location">
    <subcellularLocation>
        <location evidence="1">Membrane</location>
        <topology evidence="1">Multi-pass membrane protein</topology>
    </subcellularLocation>
</comment>
<accession>A0A177ABV7</accession>
<feature type="transmembrane region" description="Helical" evidence="6">
    <location>
        <begin position="137"/>
        <end position="158"/>
    </location>
</feature>
<evidence type="ECO:0000256" key="4">
    <source>
        <dbReference type="ARBA" id="ARBA00023136"/>
    </source>
</evidence>
<proteinExistence type="predicted"/>
<dbReference type="SMART" id="SM01160">
    <property type="entry name" value="DUF1751"/>
    <property type="match status" value="1"/>
</dbReference>
<name>A0A177ABV7_9PEZI</name>
<feature type="signal peptide" evidence="7">
    <location>
        <begin position="1"/>
        <end position="26"/>
    </location>
</feature>
<feature type="region of interest" description="Disordered" evidence="5">
    <location>
        <begin position="300"/>
        <end position="331"/>
    </location>
</feature>
<dbReference type="PANTHER" id="PTHR13377">
    <property type="entry name" value="PLACENTAL PROTEIN 6"/>
    <property type="match status" value="1"/>
</dbReference>
<dbReference type="SUPFAM" id="SSF144091">
    <property type="entry name" value="Rhomboid-like"/>
    <property type="match status" value="1"/>
</dbReference>
<dbReference type="Gene3D" id="1.20.1540.10">
    <property type="entry name" value="Rhomboid-like"/>
    <property type="match status" value="1"/>
</dbReference>
<dbReference type="GO" id="GO:0016020">
    <property type="term" value="C:membrane"/>
    <property type="evidence" value="ECO:0007669"/>
    <property type="project" value="UniProtKB-SubCell"/>
</dbReference>
<evidence type="ECO:0000256" key="6">
    <source>
        <dbReference type="SAM" id="Phobius"/>
    </source>
</evidence>
<dbReference type="FunFam" id="1.20.1540.10:FF:000004">
    <property type="entry name" value="Transmembrane protein 115"/>
    <property type="match status" value="1"/>
</dbReference>
<evidence type="ECO:0000256" key="2">
    <source>
        <dbReference type="ARBA" id="ARBA00022692"/>
    </source>
</evidence>
<organism evidence="8">
    <name type="scientific">Pseudogymnoascus destructans</name>
    <dbReference type="NCBI Taxonomy" id="655981"/>
    <lineage>
        <taxon>Eukaryota</taxon>
        <taxon>Fungi</taxon>
        <taxon>Dikarya</taxon>
        <taxon>Ascomycota</taxon>
        <taxon>Pezizomycotina</taxon>
        <taxon>Leotiomycetes</taxon>
        <taxon>Thelebolales</taxon>
        <taxon>Thelebolaceae</taxon>
        <taxon>Pseudogymnoascus</taxon>
    </lineage>
</organism>
<feature type="region of interest" description="Disordered" evidence="5">
    <location>
        <begin position="261"/>
        <end position="284"/>
    </location>
</feature>
<feature type="compositionally biased region" description="Gly residues" evidence="5">
    <location>
        <begin position="265"/>
        <end position="276"/>
    </location>
</feature>
<feature type="chain" id="PRO_5008056440" description="Rhomboid protease" evidence="7">
    <location>
        <begin position="27"/>
        <end position="331"/>
    </location>
</feature>
<dbReference type="Pfam" id="PF08551">
    <property type="entry name" value="DUF1751"/>
    <property type="match status" value="1"/>
</dbReference>
<dbReference type="GO" id="GO:0006890">
    <property type="term" value="P:retrograde vesicle-mediated transport, Golgi to endoplasmic reticulum"/>
    <property type="evidence" value="ECO:0007669"/>
    <property type="project" value="InterPro"/>
</dbReference>
<dbReference type="VEuPathDB" id="FungiDB:GMDG_07201"/>
<keyword evidence="4 6" id="KW-0472">Membrane</keyword>
<dbReference type="AlphaFoldDB" id="A0A177ABV7"/>